<sequence length="70" mass="7875">MATARLKFVDAGSTQWATVRKRRVGLEASDTGSLELRGTKWNRLDFFLCHLSPSSDNNNNINPPAFHDNQ</sequence>
<reference evidence="1" key="1">
    <citation type="submission" date="2014-12" db="EMBL/GenBank/DDBJ databases">
        <title>Genome Sequence of Valsa Canker Pathogens Uncovers a Specific Adaption of Colonization on Woody Bark.</title>
        <authorList>
            <person name="Yin Z."/>
            <person name="Liu H."/>
            <person name="Gao X."/>
            <person name="Li Z."/>
            <person name="Song N."/>
            <person name="Ke X."/>
            <person name="Dai Q."/>
            <person name="Wu Y."/>
            <person name="Sun Y."/>
            <person name="Xu J.-R."/>
            <person name="Kang Z.K."/>
            <person name="Wang L."/>
            <person name="Huang L."/>
        </authorList>
    </citation>
    <scope>NUCLEOTIDE SEQUENCE [LARGE SCALE GENOMIC DNA]</scope>
    <source>
        <strain evidence="1">03-8</strain>
    </source>
</reference>
<evidence type="ECO:0000313" key="1">
    <source>
        <dbReference type="EMBL" id="KUI73089.1"/>
    </source>
</evidence>
<protein>
    <submittedName>
        <fullName evidence="1">Uncharacterized protein</fullName>
    </submittedName>
</protein>
<proteinExistence type="predicted"/>
<organism evidence="1 2">
    <name type="scientific">Cytospora mali</name>
    <name type="common">Apple Valsa canker fungus</name>
    <name type="synonym">Valsa mali</name>
    <dbReference type="NCBI Taxonomy" id="578113"/>
    <lineage>
        <taxon>Eukaryota</taxon>
        <taxon>Fungi</taxon>
        <taxon>Dikarya</taxon>
        <taxon>Ascomycota</taxon>
        <taxon>Pezizomycotina</taxon>
        <taxon>Sordariomycetes</taxon>
        <taxon>Sordariomycetidae</taxon>
        <taxon>Diaporthales</taxon>
        <taxon>Cytosporaceae</taxon>
        <taxon>Cytospora</taxon>
    </lineage>
</organism>
<dbReference type="EMBL" id="CM003107">
    <property type="protein sequence ID" value="KUI73089.1"/>
    <property type="molecule type" value="Genomic_DNA"/>
</dbReference>
<gene>
    <name evidence="1" type="ORF">VM1G_11907</name>
</gene>
<accession>A0A194W9E2</accession>
<dbReference type="Proteomes" id="UP000078559">
    <property type="component" value="Chromosome 10"/>
</dbReference>
<evidence type="ECO:0000313" key="2">
    <source>
        <dbReference type="Proteomes" id="UP000078559"/>
    </source>
</evidence>
<name>A0A194W9E2_CYTMA</name>
<dbReference type="AlphaFoldDB" id="A0A194W9E2"/>
<keyword evidence="2" id="KW-1185">Reference proteome</keyword>